<sequence length="532" mass="57710">MSDSPVPNNQASAAEDAHPILTHERSLANKIAKGSEAGDILDQQLAMLGIQLVTQLNVLIKTSRIHGRTNAALDKPVDSMLTLVKTLAADHPVVLRLQNDFLFLGDSHLKMSSQQMAVFASIIEALNKWHIGGVSFASSAESKDYREFAYLFVSLDPEKHALADLQEALQRAGVTGIELEEPRTLQLQHVAETEGAAGGLKTGLGTSASDAAGSKDKRRALAKGGYAKAAAALGDLNKNTRAGGTVSFKQAKRAIQNIVELLMQDESTLLGLTNLRCHDQYTHNHSVNVSLLAMALGNRAGYPKVDLADLGLSALFHDVGKCAISLDVLNKPGEFTQDEWAIMRSHPIEGVFTLVKARGINNVPARMAAASFEHHMNYDFSGYPKLCVPWSQTVASRIITIADCYDAMTSSRVYRREPMSPANVLKFMFGKSGQAFDPVLLKLFVNCVGIIPIGSVVRLDSGPLAVVIKPAQDKANAERPLVRVMTNADGVPVEDGPELDLAHQDEQGQYLHTILQLVDHAEHHFDTARYFV</sequence>
<dbReference type="CDD" id="cd00077">
    <property type="entry name" value="HDc"/>
    <property type="match status" value="1"/>
</dbReference>
<organism evidence="2 3">
    <name type="scientific">Nitrospira defluvii</name>
    <dbReference type="NCBI Taxonomy" id="330214"/>
    <lineage>
        <taxon>Bacteria</taxon>
        <taxon>Pseudomonadati</taxon>
        <taxon>Nitrospirota</taxon>
        <taxon>Nitrospiria</taxon>
        <taxon>Nitrospirales</taxon>
        <taxon>Nitrospiraceae</taxon>
        <taxon>Nitrospira</taxon>
    </lineage>
</organism>
<dbReference type="InterPro" id="IPR037522">
    <property type="entry name" value="HD_GYP_dom"/>
</dbReference>
<protein>
    <submittedName>
        <fullName evidence="2">HD-GYP domain-containing protein</fullName>
    </submittedName>
</protein>
<proteinExistence type="predicted"/>
<feature type="domain" description="HD-GYP" evidence="1">
    <location>
        <begin position="260"/>
        <end position="460"/>
    </location>
</feature>
<dbReference type="SMART" id="SM00471">
    <property type="entry name" value="HDc"/>
    <property type="match status" value="1"/>
</dbReference>
<keyword evidence="3" id="KW-1185">Reference proteome</keyword>
<evidence type="ECO:0000313" key="2">
    <source>
        <dbReference type="EMBL" id="CAE6792823.1"/>
    </source>
</evidence>
<comment type="caution">
    <text evidence="2">The sequence shown here is derived from an EMBL/GenBank/DDBJ whole genome shotgun (WGS) entry which is preliminary data.</text>
</comment>
<reference evidence="2 3" key="1">
    <citation type="submission" date="2021-02" db="EMBL/GenBank/DDBJ databases">
        <authorList>
            <person name="Han P."/>
        </authorList>
    </citation>
    <scope>NUCLEOTIDE SEQUENCE [LARGE SCALE GENOMIC DNA]</scope>
    <source>
        <strain evidence="2">Candidatus Nitrospira sp. ZN2</strain>
    </source>
</reference>
<dbReference type="PANTHER" id="PTHR43155:SF2">
    <property type="entry name" value="CYCLIC DI-GMP PHOSPHODIESTERASE PA4108"/>
    <property type="match status" value="1"/>
</dbReference>
<evidence type="ECO:0000313" key="3">
    <source>
        <dbReference type="Proteomes" id="UP000675880"/>
    </source>
</evidence>
<dbReference type="SUPFAM" id="SSF109604">
    <property type="entry name" value="HD-domain/PDEase-like"/>
    <property type="match status" value="1"/>
</dbReference>
<gene>
    <name evidence="2" type="ORF">NSPZN2_60090</name>
</gene>
<dbReference type="PROSITE" id="PS51832">
    <property type="entry name" value="HD_GYP"/>
    <property type="match status" value="1"/>
</dbReference>
<dbReference type="EMBL" id="CAJNBJ010000019">
    <property type="protein sequence ID" value="CAE6792823.1"/>
    <property type="molecule type" value="Genomic_DNA"/>
</dbReference>
<dbReference type="Gene3D" id="1.10.3210.10">
    <property type="entry name" value="Hypothetical protein af1432"/>
    <property type="match status" value="1"/>
</dbReference>
<dbReference type="PANTHER" id="PTHR43155">
    <property type="entry name" value="CYCLIC DI-GMP PHOSPHODIESTERASE PA4108-RELATED"/>
    <property type="match status" value="1"/>
</dbReference>
<name>A0ABN7M9B3_9BACT</name>
<dbReference type="InterPro" id="IPR003607">
    <property type="entry name" value="HD/PDEase_dom"/>
</dbReference>
<dbReference type="Proteomes" id="UP000675880">
    <property type="component" value="Unassembled WGS sequence"/>
</dbReference>
<dbReference type="RefSeq" id="WP_213043946.1">
    <property type="nucleotide sequence ID" value="NZ_CAJNBJ010000019.1"/>
</dbReference>
<dbReference type="Pfam" id="PF13487">
    <property type="entry name" value="HD_5"/>
    <property type="match status" value="1"/>
</dbReference>
<evidence type="ECO:0000259" key="1">
    <source>
        <dbReference type="PROSITE" id="PS51832"/>
    </source>
</evidence>
<accession>A0ABN7M9B3</accession>